<keyword evidence="2" id="KW-1185">Reference proteome</keyword>
<organism evidence="1 2">
    <name type="scientific">Amorphus orientalis</name>
    <dbReference type="NCBI Taxonomy" id="649198"/>
    <lineage>
        <taxon>Bacteria</taxon>
        <taxon>Pseudomonadati</taxon>
        <taxon>Pseudomonadota</taxon>
        <taxon>Alphaproteobacteria</taxon>
        <taxon>Hyphomicrobiales</taxon>
        <taxon>Amorphaceae</taxon>
        <taxon>Amorphus</taxon>
    </lineage>
</organism>
<dbReference type="Proteomes" id="UP001229244">
    <property type="component" value="Unassembled WGS sequence"/>
</dbReference>
<protein>
    <submittedName>
        <fullName evidence="1">Carotenoid 1,2-hydratase</fullName>
        <ecNumber evidence="1">4.2.1.131</ecNumber>
    </submittedName>
</protein>
<sequence>MFSSYYAWSGRADPENHVCLNVALYGDGGNRWTMTERGRRSLRRTPDTFEVGPSAVSWDGETLVYRLAERGAPLPRAVCGEVRVRPEPLIDEAFTLDARGRHVWAPLAPAAAIEVDLERPKLRWRGRAYLDSNRGSEPLEAGFRRWHWARAHIGRGTAVLYDVEPRDGEPFSTFLRFGADGRPEELPTPPVAGLPTTLWRVGRRIGADAGTDPAVVRTLEDSPFYARSLVETTLLGEMATAVHESLSLDRFARGWVKVLLPFRMPRITW</sequence>
<dbReference type="EC" id="4.2.1.131" evidence="1"/>
<dbReference type="CDD" id="cd21471">
    <property type="entry name" value="CrtC-like"/>
    <property type="match status" value="1"/>
</dbReference>
<dbReference type="EMBL" id="JAUSUL010000002">
    <property type="protein sequence ID" value="MDQ0315486.1"/>
    <property type="molecule type" value="Genomic_DNA"/>
</dbReference>
<name>A0AAE3VPQ3_9HYPH</name>
<dbReference type="AlphaFoldDB" id="A0AAE3VPQ3"/>
<comment type="caution">
    <text evidence="1">The sequence shown here is derived from an EMBL/GenBank/DDBJ whole genome shotgun (WGS) entry which is preliminary data.</text>
</comment>
<dbReference type="SUPFAM" id="SSF159245">
    <property type="entry name" value="AttH-like"/>
    <property type="match status" value="1"/>
</dbReference>
<dbReference type="GO" id="GO:0016829">
    <property type="term" value="F:lyase activity"/>
    <property type="evidence" value="ECO:0007669"/>
    <property type="project" value="UniProtKB-KW"/>
</dbReference>
<gene>
    <name evidence="1" type="ORF">J2S73_001943</name>
</gene>
<evidence type="ECO:0000313" key="1">
    <source>
        <dbReference type="EMBL" id="MDQ0315486.1"/>
    </source>
</evidence>
<accession>A0AAE3VPQ3</accession>
<dbReference type="RefSeq" id="WP_306885316.1">
    <property type="nucleotide sequence ID" value="NZ_JAUSUL010000002.1"/>
</dbReference>
<keyword evidence="1" id="KW-0456">Lyase</keyword>
<proteinExistence type="predicted"/>
<reference evidence="1" key="1">
    <citation type="submission" date="2023-07" db="EMBL/GenBank/DDBJ databases">
        <title>Genomic Encyclopedia of Type Strains, Phase IV (KMG-IV): sequencing the most valuable type-strain genomes for metagenomic binning, comparative biology and taxonomic classification.</title>
        <authorList>
            <person name="Goeker M."/>
        </authorList>
    </citation>
    <scope>NUCLEOTIDE SEQUENCE</scope>
    <source>
        <strain evidence="1">DSM 21202</strain>
    </source>
</reference>
<evidence type="ECO:0000313" key="2">
    <source>
        <dbReference type="Proteomes" id="UP001229244"/>
    </source>
</evidence>